<comment type="catalytic activity">
    <reaction evidence="7">
        <text>guanosine 3',5'-bis(diphosphate) + H2O = GDP + diphosphate + H(+)</text>
        <dbReference type="Rhea" id="RHEA:14253"/>
        <dbReference type="ChEBI" id="CHEBI:15377"/>
        <dbReference type="ChEBI" id="CHEBI:15378"/>
        <dbReference type="ChEBI" id="CHEBI:33019"/>
        <dbReference type="ChEBI" id="CHEBI:58189"/>
        <dbReference type="ChEBI" id="CHEBI:77828"/>
        <dbReference type="EC" id="3.1.7.2"/>
    </reaction>
</comment>
<dbReference type="PANTHER" id="PTHR47320:SF1">
    <property type="entry name" value="BIFUNCTIONAL URIDYLYLTRANSFERASE_URIDYLYL-REMOVING ENZYME"/>
    <property type="match status" value="1"/>
</dbReference>
<keyword evidence="5 8" id="KW-0460">Magnesium</keyword>
<comment type="similarity">
    <text evidence="8">Belongs to the GlnD family.</text>
</comment>
<comment type="activity regulation">
    <text evidence="8">Uridylyltransferase (UTase) activity is inhibited by glutamine, while glutamine activates uridylyl-removing (UR) activity.</text>
</comment>
<keyword evidence="3" id="KW-0677">Repeat</keyword>
<dbReference type="SUPFAM" id="SSF81593">
    <property type="entry name" value="Nucleotidyltransferase substrate binding subunit/domain"/>
    <property type="match status" value="1"/>
</dbReference>
<dbReference type="InterPro" id="IPR006674">
    <property type="entry name" value="HD_domain"/>
</dbReference>
<keyword evidence="1 8" id="KW-0808">Transferase</keyword>
<evidence type="ECO:0000313" key="12">
    <source>
        <dbReference type="Proteomes" id="UP000619743"/>
    </source>
</evidence>
<comment type="cofactor">
    <cofactor evidence="8">
        <name>Mg(2+)</name>
        <dbReference type="ChEBI" id="CHEBI:18420"/>
    </cofactor>
</comment>
<evidence type="ECO:0000256" key="8">
    <source>
        <dbReference type="HAMAP-Rule" id="MF_00277"/>
    </source>
</evidence>
<comment type="catalytic activity">
    <reaction evidence="8">
        <text>[protein-PII]-L-tyrosine + UTP = [protein-PII]-uridylyl-L-tyrosine + diphosphate</text>
        <dbReference type="Rhea" id="RHEA:13673"/>
        <dbReference type="Rhea" id="RHEA-COMP:12147"/>
        <dbReference type="Rhea" id="RHEA-COMP:12148"/>
        <dbReference type="ChEBI" id="CHEBI:33019"/>
        <dbReference type="ChEBI" id="CHEBI:46398"/>
        <dbReference type="ChEBI" id="CHEBI:46858"/>
        <dbReference type="ChEBI" id="CHEBI:90602"/>
        <dbReference type="EC" id="2.7.7.59"/>
    </reaction>
</comment>
<comment type="caution">
    <text evidence="11">The sequence shown here is derived from an EMBL/GenBank/DDBJ whole genome shotgun (WGS) entry which is preliminary data.</text>
</comment>
<dbReference type="InterPro" id="IPR003607">
    <property type="entry name" value="HD/PDEase_dom"/>
</dbReference>
<organism evidence="11 12">
    <name type="scientific">Neiella marina</name>
    <dbReference type="NCBI Taxonomy" id="508461"/>
    <lineage>
        <taxon>Bacteria</taxon>
        <taxon>Pseudomonadati</taxon>
        <taxon>Pseudomonadota</taxon>
        <taxon>Gammaproteobacteria</taxon>
        <taxon>Alteromonadales</taxon>
        <taxon>Echinimonadaceae</taxon>
        <taxon>Neiella</taxon>
    </lineage>
</organism>
<evidence type="ECO:0000256" key="5">
    <source>
        <dbReference type="ARBA" id="ARBA00022842"/>
    </source>
</evidence>
<name>A0A8J2U9U5_9GAMM</name>
<dbReference type="PROSITE" id="PS51831">
    <property type="entry name" value="HD"/>
    <property type="match status" value="1"/>
</dbReference>
<evidence type="ECO:0000313" key="11">
    <source>
        <dbReference type="EMBL" id="GGA89288.1"/>
    </source>
</evidence>
<dbReference type="InterPro" id="IPR043519">
    <property type="entry name" value="NT_sf"/>
</dbReference>
<dbReference type="InterPro" id="IPR013546">
    <property type="entry name" value="PII_UdlTrfase/GS_AdlTrfase"/>
</dbReference>
<dbReference type="NCBIfam" id="NF002487">
    <property type="entry name" value="PRK01759.1"/>
    <property type="match status" value="1"/>
</dbReference>
<dbReference type="CDD" id="cd04900">
    <property type="entry name" value="ACT_UUR-like_1"/>
    <property type="match status" value="1"/>
</dbReference>
<keyword evidence="12" id="KW-1185">Reference proteome</keyword>
<dbReference type="EMBL" id="BMDX01000027">
    <property type="protein sequence ID" value="GGA89288.1"/>
    <property type="molecule type" value="Genomic_DNA"/>
</dbReference>
<accession>A0A8J2U9U5</accession>
<dbReference type="CDD" id="cd05401">
    <property type="entry name" value="NT_GlnE_GlnD_like"/>
    <property type="match status" value="1"/>
</dbReference>
<dbReference type="CDD" id="cd00077">
    <property type="entry name" value="HDc"/>
    <property type="match status" value="1"/>
</dbReference>
<dbReference type="CDD" id="cd04899">
    <property type="entry name" value="ACT_ACR-UUR-like_2"/>
    <property type="match status" value="1"/>
</dbReference>
<feature type="domain" description="HD" evidence="10">
    <location>
        <begin position="451"/>
        <end position="573"/>
    </location>
</feature>
<dbReference type="GO" id="GO:0008893">
    <property type="term" value="F:guanosine-3',5'-bis(diphosphate) 3'-diphosphatase activity"/>
    <property type="evidence" value="ECO:0007669"/>
    <property type="project" value="UniProtKB-EC"/>
</dbReference>
<dbReference type="PANTHER" id="PTHR47320">
    <property type="entry name" value="BIFUNCTIONAL URIDYLYLTRANSFERASE/URIDYLYL-REMOVING ENZYME"/>
    <property type="match status" value="1"/>
</dbReference>
<dbReference type="EC" id="3.1.4.-" evidence="8"/>
<evidence type="ECO:0000256" key="7">
    <source>
        <dbReference type="ARBA" id="ARBA00047968"/>
    </source>
</evidence>
<protein>
    <recommendedName>
        <fullName evidence="8">Bifunctional uridylyltransferase/uridylyl-removing enzyme</fullName>
        <shortName evidence="8">UTase/UR</shortName>
    </recommendedName>
    <alternativeName>
        <fullName evidence="8">Bifunctional [protein-PII] modification enzyme</fullName>
    </alternativeName>
    <alternativeName>
        <fullName evidence="8">Bifunctional nitrogen sensor protein</fullName>
    </alternativeName>
    <domain>
        <recommendedName>
            <fullName evidence="8">[Protein-PII] uridylyltransferase</fullName>
            <shortName evidence="8">PII uridylyltransferase</shortName>
            <shortName evidence="8">UTase</shortName>
            <ecNumber evidence="8">2.7.7.59</ecNumber>
        </recommendedName>
    </domain>
    <domain>
        <recommendedName>
            <fullName evidence="8">[Protein-PII]-UMP uridylyl-removing enzyme</fullName>
            <shortName evidence="8">UR</shortName>
            <ecNumber evidence="8">3.1.4.-</ecNumber>
        </recommendedName>
    </domain>
</protein>
<comment type="function">
    <text evidence="8">Modifies, by uridylylation and deuridylylation, the PII regulatory proteins (GlnB and homologs), in response to the nitrogen status of the cell that GlnD senses through the glutamine level. Under low glutamine levels, catalyzes the conversion of the PII proteins and UTP to PII-UMP and PPi, while under higher glutamine levels, GlnD hydrolyzes PII-UMP to PII and UMP (deuridylylation). Thus, controls uridylylation state and activity of the PII proteins, and plays an important role in the regulation of nitrogen metabolism.</text>
</comment>
<dbReference type="GO" id="GO:0006808">
    <property type="term" value="P:regulation of nitrogen utilization"/>
    <property type="evidence" value="ECO:0007669"/>
    <property type="project" value="UniProtKB-UniRule"/>
</dbReference>
<reference evidence="12" key="1">
    <citation type="journal article" date="2019" name="Int. J. Syst. Evol. Microbiol.">
        <title>The Global Catalogue of Microorganisms (GCM) 10K type strain sequencing project: providing services to taxonomists for standard genome sequencing and annotation.</title>
        <authorList>
            <consortium name="The Broad Institute Genomics Platform"/>
            <consortium name="The Broad Institute Genome Sequencing Center for Infectious Disease"/>
            <person name="Wu L."/>
            <person name="Ma J."/>
        </authorList>
    </citation>
    <scope>NUCLEOTIDE SEQUENCE [LARGE SCALE GENOMIC DNA]</scope>
    <source>
        <strain evidence="12">CGMCC 1.10130</strain>
    </source>
</reference>
<dbReference type="Pfam" id="PF08335">
    <property type="entry name" value="GlnD_UR_UTase"/>
    <property type="match status" value="1"/>
</dbReference>
<dbReference type="SUPFAM" id="SSF81301">
    <property type="entry name" value="Nucleotidyltransferase"/>
    <property type="match status" value="1"/>
</dbReference>
<dbReference type="PIRSF" id="PIRSF006288">
    <property type="entry name" value="PII_uridyltransf"/>
    <property type="match status" value="1"/>
</dbReference>
<keyword evidence="2 8" id="KW-0548">Nucleotidyltransferase</keyword>
<dbReference type="AlphaFoldDB" id="A0A8J2U9U5"/>
<gene>
    <name evidence="8 11" type="primary">glnD</name>
    <name evidence="11" type="ORF">GCM10011369_34330</name>
</gene>
<evidence type="ECO:0000256" key="1">
    <source>
        <dbReference type="ARBA" id="ARBA00022679"/>
    </source>
</evidence>
<dbReference type="Pfam" id="PF01842">
    <property type="entry name" value="ACT"/>
    <property type="match status" value="1"/>
</dbReference>
<feature type="domain" description="ACT" evidence="9">
    <location>
        <begin position="800"/>
        <end position="877"/>
    </location>
</feature>
<dbReference type="GO" id="GO:0008773">
    <property type="term" value="F:[protein-PII] uridylyltransferase activity"/>
    <property type="evidence" value="ECO:0007669"/>
    <property type="project" value="UniProtKB-UniRule"/>
</dbReference>
<feature type="region of interest" description="Uridylyltransferase" evidence="8">
    <location>
        <begin position="1"/>
        <end position="333"/>
    </location>
</feature>
<evidence type="ECO:0000259" key="10">
    <source>
        <dbReference type="PROSITE" id="PS51831"/>
    </source>
</evidence>
<feature type="domain" description="ACT" evidence="9">
    <location>
        <begin position="692"/>
        <end position="769"/>
    </location>
</feature>
<dbReference type="Pfam" id="PF01966">
    <property type="entry name" value="HD"/>
    <property type="match status" value="1"/>
</dbReference>
<keyword evidence="6 8" id="KW-0511">Multifunctional enzyme</keyword>
<dbReference type="InterPro" id="IPR010043">
    <property type="entry name" value="UTase/UR"/>
</dbReference>
<dbReference type="GO" id="GO:0008081">
    <property type="term" value="F:phosphoric diester hydrolase activity"/>
    <property type="evidence" value="ECO:0007669"/>
    <property type="project" value="UniProtKB-UniRule"/>
</dbReference>
<dbReference type="InterPro" id="IPR002912">
    <property type="entry name" value="ACT_dom"/>
</dbReference>
<dbReference type="SUPFAM" id="SSF55021">
    <property type="entry name" value="ACT-like"/>
    <property type="match status" value="1"/>
</dbReference>
<dbReference type="InterPro" id="IPR045865">
    <property type="entry name" value="ACT-like_dom_sf"/>
</dbReference>
<dbReference type="EC" id="2.7.7.59" evidence="8"/>
<comment type="domain">
    <text evidence="8">Has four distinct domains: an N-terminal nucleotidyltransferase (NT) domain responsible for UTase activity, a central HD domain that encodes UR activity, and two C-terminal ACT domains that seem to have a role in glutamine sensing.</text>
</comment>
<sequence length="877" mass="100585">MPQFEVDFSQYPKTERVMTFRALHDQCLDWLSSQYHRGTSVIHLVKARSRFIDQLLTQLWWQLDLHDVSDLSLVAVGGYGRGELHPHSDVDLLILSQRPINADTESKLSQFITNLWDIRLEVGHSVRSVKECLSLGKEDITIATNLMESRLISGDEVPYQQLAQEVKSQKFWPSDTFFQAKMAEQVARHEQYHDTAYNLEPNVKANPGGLRDIQNIGWVVKNHFGADELSQLVEHGFLTVDEHDELEQCQKFLWQVRFVLHTVTKRAEDRLLFDYQAEVARGLGYCDDGNLAVEKMMKRLYQTIRRVIELNQMLLQLFADAFLDTYYSAEVTELDNDFLMRGNNIGLRHPNVFDTPANFIRLLLHIADHRNVTGVSAHAIRRLRVSRRQLRGYLQDVSQCRELFVRLMRHPRGPGRPIAIMHRHGILAAYMPAWEHIVGQMQFDLFHAFTVDEHTYRVTKNLYRLTRSEFAEQFPHVRGVMAQIEEPDLLFLAALFHDIAKGRGGDHSELGAVDAIEFCKHHGYSKEQGELVAWLVEKHLLMSVTAQKRDIQDPQVVSTFAQKVGSPVRLKYLYCLTIADIRATNDNLWNGWKGSLLRELYKATYNALVEGVEQNLDIASHIEFTQSKALELLDQNIEREQIDILWQRFKPEYFVRHTPEQVAWHTMRIIAHGDSHEPLLALSEIADRDSSELFIYARDKANLFLHTVNILDRKNLDVFDAQILNTKDGMTMDTFVVLERDGSPLSGQARIDEVTGALAQSLKQDLSDKGPAPKLSRQLKNFNIQPKVKYIPSEKPNRTMLELVALDRPGLLADVATLFHSMELSLHSAKISTVGERAEDFFSLSTKLGEALDEDTKELLQCRLMKEASLEDSAVCS</sequence>
<proteinExistence type="inferred from homology"/>
<comment type="catalytic activity">
    <reaction evidence="8">
        <text>[protein-PII]-uridylyl-L-tyrosine + H2O = [protein-PII]-L-tyrosine + UMP + H(+)</text>
        <dbReference type="Rhea" id="RHEA:48600"/>
        <dbReference type="Rhea" id="RHEA-COMP:12147"/>
        <dbReference type="Rhea" id="RHEA-COMP:12148"/>
        <dbReference type="ChEBI" id="CHEBI:15377"/>
        <dbReference type="ChEBI" id="CHEBI:15378"/>
        <dbReference type="ChEBI" id="CHEBI:46858"/>
        <dbReference type="ChEBI" id="CHEBI:57865"/>
        <dbReference type="ChEBI" id="CHEBI:90602"/>
    </reaction>
</comment>
<dbReference type="Gene3D" id="1.20.120.330">
    <property type="entry name" value="Nucleotidyltransferases domain 2"/>
    <property type="match status" value="1"/>
</dbReference>
<dbReference type="PROSITE" id="PS51671">
    <property type="entry name" value="ACT"/>
    <property type="match status" value="2"/>
</dbReference>
<evidence type="ECO:0000259" key="9">
    <source>
        <dbReference type="PROSITE" id="PS51671"/>
    </source>
</evidence>
<evidence type="ECO:0000256" key="4">
    <source>
        <dbReference type="ARBA" id="ARBA00022801"/>
    </source>
</evidence>
<dbReference type="HAMAP" id="MF_00277">
    <property type="entry name" value="PII_uridylyl_transf"/>
    <property type="match status" value="1"/>
</dbReference>
<dbReference type="InterPro" id="IPR002934">
    <property type="entry name" value="Polymerase_NTP_transf_dom"/>
</dbReference>
<dbReference type="NCBIfam" id="TIGR01693">
    <property type="entry name" value="UTase_glnD"/>
    <property type="match status" value="1"/>
</dbReference>
<dbReference type="Proteomes" id="UP000619743">
    <property type="component" value="Unassembled WGS sequence"/>
</dbReference>
<dbReference type="RefSeq" id="WP_087506390.1">
    <property type="nucleotide sequence ID" value="NZ_BMDX01000027.1"/>
</dbReference>
<evidence type="ECO:0000256" key="3">
    <source>
        <dbReference type="ARBA" id="ARBA00022737"/>
    </source>
</evidence>
<dbReference type="SUPFAM" id="SSF109604">
    <property type="entry name" value="HD-domain/PDEase-like"/>
    <property type="match status" value="1"/>
</dbReference>
<dbReference type="Pfam" id="PF01909">
    <property type="entry name" value="NTP_transf_2"/>
    <property type="match status" value="1"/>
</dbReference>
<keyword evidence="4 8" id="KW-0378">Hydrolase</keyword>
<evidence type="ECO:0000256" key="6">
    <source>
        <dbReference type="ARBA" id="ARBA00023268"/>
    </source>
</evidence>
<dbReference type="SMART" id="SM00471">
    <property type="entry name" value="HDc"/>
    <property type="match status" value="1"/>
</dbReference>
<evidence type="ECO:0000256" key="2">
    <source>
        <dbReference type="ARBA" id="ARBA00022695"/>
    </source>
</evidence>
<comment type="caution">
    <text evidence="8">Lacks conserved residue(s) required for the propagation of feature annotation.</text>
</comment>
<dbReference type="Gene3D" id="1.10.3210.10">
    <property type="entry name" value="Hypothetical protein af1432"/>
    <property type="match status" value="1"/>
</dbReference>
<dbReference type="OrthoDB" id="9758038at2"/>